<sequence>MCGAARAISLAVLAWAVVVAFSHGAAAQERVVLEALPQDGYARLILTFPERMSLPEHTISSENGVLVVEMTDTTMRGSLPDVGAVLGNYLAIARFDPDMTALRMGLRGPFRLNTIAAGEQLYIDLLPLDWVGLPPALPDDIIAKLADRAEDAARIAEERRRAEMVAEYNPVADIAVGTHPTFSRVIFDWNVGTKAEFTQDGLAAAIKFDWPVPIDIYPLISNLPVQVESVENEVDGGGSTINLTLAEDVDLRFYENTASQFILDINNPAAETGGVDIQALIADAEANGVIEPLADEDEAAVAVDVPDVIVPRVSSVGQTVRVVFPFHTATASAVFRRGDTVWMLFDSTIPIAEPDAAAGSIFDGLVTDFSVQAAGASQVVRMDLSQDRLATIGSEGMAWVLSLGDTLLSATEPVSLNRRRDSAGFYEMMADLGQPSKVHQLRDPVVGDVLDVVTVFPPARGVVRDFQYVDFSAPRSIHGLVIKPHHQGVGVRIEDRLAVISGATGLTLSDAQTVRFRMPEGGSDSALDLASLNTPNPLHFAERKNALVHRTATTEGRELDRARLELAQFYLGNGLAQEAIGILEVMRRELRQEGLDIELNATLGAASALAGRVDEALAILNSDDMRDEADAMIWRTIVRAESGRDYAAARLDAMGAESAVAEYPSWVRSRFLLAAARAAVMHGDAEFANKMLNTLELSTLTRDQMAFYELFGGMVDKLNGHSAEALESFGRVIAADRRPTTAEAVLRTIELLDEMDRLDLDRAISTLSVQATIWRGGPLELEMTSKLADLMYRNSDFRDAFVLTHDVAALHADSPVLDGMVDRARTEFAGLYLDGKADALEPIEALSIYYDYRQLTPPGTDGDVMIRNLAQRLIKVDLLAQAADLLEYQVDNRLEGAARAQVAADLAVVHIANHDPSSALRVINATRLAGLPPGLERQRRVLEASALINAGRQELALDMLSSLTGRDAELLRIDALWQARRYREASERIEMLYATDADAGALSPMGRTNIVKAAVGYVLANDAIGITRLRSRFSDAMADAPEWPMFALVTEDMDATGVDFRDVARKVANTDAINGFLNAYREIYAGENALTPLRAAPQQVASVGAGAGAPG</sequence>
<keyword evidence="1" id="KW-0732">Signal</keyword>
<keyword evidence="3" id="KW-1185">Reference proteome</keyword>
<feature type="signal peptide" evidence="1">
    <location>
        <begin position="1"/>
        <end position="27"/>
    </location>
</feature>
<evidence type="ECO:0000313" key="3">
    <source>
        <dbReference type="Proteomes" id="UP000199495"/>
    </source>
</evidence>
<organism evidence="2 3">
    <name type="scientific">Pelagibacterium luteolum</name>
    <dbReference type="NCBI Taxonomy" id="440168"/>
    <lineage>
        <taxon>Bacteria</taxon>
        <taxon>Pseudomonadati</taxon>
        <taxon>Pseudomonadota</taxon>
        <taxon>Alphaproteobacteria</taxon>
        <taxon>Hyphomicrobiales</taxon>
        <taxon>Devosiaceae</taxon>
        <taxon>Pelagibacterium</taxon>
    </lineage>
</organism>
<proteinExistence type="predicted"/>
<gene>
    <name evidence="2" type="ORF">SAMN04487974_11323</name>
</gene>
<name>A0A1G7YB64_9HYPH</name>
<dbReference type="EMBL" id="FNCS01000013">
    <property type="protein sequence ID" value="SDG93593.1"/>
    <property type="molecule type" value="Genomic_DNA"/>
</dbReference>
<feature type="chain" id="PRO_5011655211" description="Tetratricopeptide repeat-containing protein" evidence="1">
    <location>
        <begin position="28"/>
        <end position="1111"/>
    </location>
</feature>
<protein>
    <recommendedName>
        <fullName evidence="4">Tetratricopeptide repeat-containing protein</fullName>
    </recommendedName>
</protein>
<evidence type="ECO:0000313" key="2">
    <source>
        <dbReference type="EMBL" id="SDG93593.1"/>
    </source>
</evidence>
<dbReference type="AlphaFoldDB" id="A0A1G7YB64"/>
<evidence type="ECO:0000256" key="1">
    <source>
        <dbReference type="SAM" id="SignalP"/>
    </source>
</evidence>
<dbReference type="Proteomes" id="UP000199495">
    <property type="component" value="Unassembled WGS sequence"/>
</dbReference>
<reference evidence="2 3" key="1">
    <citation type="submission" date="2016-10" db="EMBL/GenBank/DDBJ databases">
        <authorList>
            <person name="de Groot N.N."/>
        </authorList>
    </citation>
    <scope>NUCLEOTIDE SEQUENCE [LARGE SCALE GENOMIC DNA]</scope>
    <source>
        <strain evidence="2 3">CGMCC 1.10267</strain>
    </source>
</reference>
<accession>A0A1G7YB64</accession>
<evidence type="ECO:0008006" key="4">
    <source>
        <dbReference type="Google" id="ProtNLM"/>
    </source>
</evidence>
<dbReference type="STRING" id="440168.SAMN04487974_11323"/>